<comment type="caution">
    <text evidence="2">The sequence shown here is derived from an EMBL/GenBank/DDBJ whole genome shotgun (WGS) entry which is preliminary data.</text>
</comment>
<evidence type="ECO:0000313" key="3">
    <source>
        <dbReference type="Proteomes" id="UP000750522"/>
    </source>
</evidence>
<feature type="chain" id="PRO_5040126361" evidence="1">
    <location>
        <begin position="26"/>
        <end position="241"/>
    </location>
</feature>
<gene>
    <name evidence="2" type="ORF">DV451_003619</name>
</gene>
<reference evidence="2" key="2">
    <citation type="submission" date="2020-01" db="EMBL/GenBank/DDBJ databases">
        <authorList>
            <person name="Perkins V."/>
            <person name="Lessard M.-H."/>
            <person name="Dugat-Bony E."/>
            <person name="Frenette M."/>
            <person name="Labrie S."/>
        </authorList>
    </citation>
    <scope>NUCLEOTIDE SEQUENCE</scope>
    <source>
        <strain evidence="2">LMA-70</strain>
    </source>
</reference>
<dbReference type="Proteomes" id="UP000750522">
    <property type="component" value="Unassembled WGS sequence"/>
</dbReference>
<organism evidence="2 3">
    <name type="scientific">Geotrichum candidum</name>
    <name type="common">Oospora lactis</name>
    <name type="synonym">Dipodascus geotrichum</name>
    <dbReference type="NCBI Taxonomy" id="1173061"/>
    <lineage>
        <taxon>Eukaryota</taxon>
        <taxon>Fungi</taxon>
        <taxon>Dikarya</taxon>
        <taxon>Ascomycota</taxon>
        <taxon>Saccharomycotina</taxon>
        <taxon>Dipodascomycetes</taxon>
        <taxon>Dipodascales</taxon>
        <taxon>Dipodascaceae</taxon>
        <taxon>Geotrichum</taxon>
    </lineage>
</organism>
<evidence type="ECO:0000256" key="1">
    <source>
        <dbReference type="SAM" id="SignalP"/>
    </source>
</evidence>
<protein>
    <submittedName>
        <fullName evidence="2">Uncharacterized protein</fullName>
    </submittedName>
</protein>
<proteinExistence type="predicted"/>
<sequence>MVTINRVIFASAIAAIVNAVPIAEARPIAFANAQPITNNAPGPHGDGYANRTIILARDTSEGNNLTKREIPESYNVTKRAISEGFNITKRADTVVVPDLGTLLSQGSSFLEDALQTLLNGGLSSDGSQIVTLLTNVNSYLSQVETSLKNYVSATGVGSEIQNSIVKTGLQSLVFALSAFVGILATITSQGINNPQIPVLIKELYSHIEAITNAGGKFSLLDTLDNIVHYILTAVANILKFI</sequence>
<reference evidence="2" key="1">
    <citation type="journal article" date="2020" name="Front. Microbiol.">
        <title>Phenotypic and Genetic Characterization of the Cheese Ripening Yeast Geotrichum candidum.</title>
        <authorList>
            <person name="Perkins V."/>
            <person name="Vignola S."/>
            <person name="Lessard M.H."/>
            <person name="Plante P.L."/>
            <person name="Corbeil J."/>
            <person name="Dugat-Bony E."/>
            <person name="Frenette M."/>
            <person name="Labrie S."/>
        </authorList>
    </citation>
    <scope>NUCLEOTIDE SEQUENCE</scope>
    <source>
        <strain evidence="2">LMA-70</strain>
    </source>
</reference>
<accession>A0A9P5KTE6</accession>
<dbReference type="EMBL" id="QQZK01000082">
    <property type="protein sequence ID" value="KAF5097964.1"/>
    <property type="molecule type" value="Genomic_DNA"/>
</dbReference>
<evidence type="ECO:0000313" key="2">
    <source>
        <dbReference type="EMBL" id="KAF5097964.1"/>
    </source>
</evidence>
<keyword evidence="1" id="KW-0732">Signal</keyword>
<dbReference type="AlphaFoldDB" id="A0A9P5KTE6"/>
<name>A0A9P5KTE6_GEOCN</name>
<feature type="signal peptide" evidence="1">
    <location>
        <begin position="1"/>
        <end position="25"/>
    </location>
</feature>